<proteinExistence type="predicted"/>
<evidence type="ECO:0000256" key="1">
    <source>
        <dbReference type="ARBA" id="ARBA00022679"/>
    </source>
</evidence>
<dbReference type="AlphaFoldDB" id="A0A1G4UA30"/>
<dbReference type="EMBL" id="FMTM01000022">
    <property type="protein sequence ID" value="SCW90490.1"/>
    <property type="molecule type" value="Genomic_DNA"/>
</dbReference>
<dbReference type="PANTHER" id="PTHR48207">
    <property type="entry name" value="SUCCINATE--HYDROXYMETHYLGLUTARATE COA-TRANSFERASE"/>
    <property type="match status" value="1"/>
</dbReference>
<dbReference type="Gene3D" id="3.30.1540.10">
    <property type="entry name" value="formyl-coa transferase, domain 3"/>
    <property type="match status" value="1"/>
</dbReference>
<name>A0A1G4UA30_9HYPH</name>
<evidence type="ECO:0000313" key="3">
    <source>
        <dbReference type="Proteomes" id="UP000199542"/>
    </source>
</evidence>
<dbReference type="InterPro" id="IPR044855">
    <property type="entry name" value="CoA-Trfase_III_dom3_sf"/>
</dbReference>
<protein>
    <submittedName>
        <fullName evidence="2">Crotonobetainyl-CoA:carnitine CoA-transferase CaiB</fullName>
    </submittedName>
</protein>
<dbReference type="PANTHER" id="PTHR48207:SF3">
    <property type="entry name" value="SUCCINATE--HYDROXYMETHYLGLUTARATE COA-TRANSFERASE"/>
    <property type="match status" value="1"/>
</dbReference>
<gene>
    <name evidence="2" type="ORF">SAMN02927900_06447</name>
</gene>
<keyword evidence="1 2" id="KW-0808">Transferase</keyword>
<dbReference type="InterPro" id="IPR003673">
    <property type="entry name" value="CoA-Trfase_fam_III"/>
</dbReference>
<dbReference type="Pfam" id="PF02515">
    <property type="entry name" value="CoA_transf_3"/>
    <property type="match status" value="1"/>
</dbReference>
<dbReference type="InterPro" id="IPR023606">
    <property type="entry name" value="CoA-Trfase_III_dom_1_sf"/>
</dbReference>
<organism evidence="2 3">
    <name type="scientific">Rhizobium mongolense subsp. loessense</name>
    <dbReference type="NCBI Taxonomy" id="158890"/>
    <lineage>
        <taxon>Bacteria</taxon>
        <taxon>Pseudomonadati</taxon>
        <taxon>Pseudomonadota</taxon>
        <taxon>Alphaproteobacteria</taxon>
        <taxon>Hyphomicrobiales</taxon>
        <taxon>Rhizobiaceae</taxon>
        <taxon>Rhizobium/Agrobacterium group</taxon>
        <taxon>Rhizobium</taxon>
    </lineage>
</organism>
<sequence>MGIKVVEFSHMIMGPSCGMILADLGADVVKVEPFPNGDNTRRLNGSGAGFFPTFNRNKRSIVLDLKSGDGRAAAEKLVGGADVLIENFRPGALDKLGFGYDTIKATNHALVYCSLKGFLSGPYEHRAALDEVVQMMGGLAYMTGPTGRPLRAGASVNDVMGGMFAAIAILAALQERSKTGKGQLVRSALFENNVFLVAQHMLQMAVTGQAAAPLPERISAWAVYDLFDTGDGEQIFVGVVSDTQWSAFCKSFGMEKFLSNPDLQTNADRVVHRGEFIPEIKAIFKHMTLEDALARCEEIGLPYAPIAKPQDLFDDPHVNRPGGMVDIVLPNGTPSKVPTLPIDFDGQRLGLRLDIPRCGEHTAEVLRAIGYSDAEINRMATDGSVACEPVSAAADSLRKKA</sequence>
<dbReference type="Gene3D" id="3.40.50.10540">
    <property type="entry name" value="Crotonobetainyl-coa:carnitine coa-transferase, domain 1"/>
    <property type="match status" value="1"/>
</dbReference>
<reference evidence="2 3" key="1">
    <citation type="submission" date="2016-10" db="EMBL/GenBank/DDBJ databases">
        <authorList>
            <person name="de Groot N.N."/>
        </authorList>
    </citation>
    <scope>NUCLEOTIDE SEQUENCE [LARGE SCALE GENOMIC DNA]</scope>
    <source>
        <strain evidence="2 3">CGMCC 1.3401</strain>
    </source>
</reference>
<evidence type="ECO:0000313" key="2">
    <source>
        <dbReference type="EMBL" id="SCW90490.1"/>
    </source>
</evidence>
<dbReference type="GO" id="GO:0008410">
    <property type="term" value="F:CoA-transferase activity"/>
    <property type="evidence" value="ECO:0007669"/>
    <property type="project" value="TreeGrafter"/>
</dbReference>
<dbReference type="SUPFAM" id="SSF89796">
    <property type="entry name" value="CoA-transferase family III (CaiB/BaiF)"/>
    <property type="match status" value="1"/>
</dbReference>
<dbReference type="InterPro" id="IPR050483">
    <property type="entry name" value="CoA-transferase_III_domain"/>
</dbReference>
<accession>A0A1G4UA30</accession>
<dbReference type="Proteomes" id="UP000199542">
    <property type="component" value="Unassembled WGS sequence"/>
</dbReference>